<sequence>MTRTKVCGINSREELDAVVRAGVDAVGFVTEVPVDTHRKLDRDETRELVDETPPFVTTVAVTMPDDDDNAEALARETGADAVQVHNGVGASGAARHAKIVERTEFEEPSDEADAVIVDSTDAEGAGGTGEKTDWGAAARFVDKTALPVVLAGGLEPSNVARAIRRVEPYAVDVSSGVERNGTKDDVLVGNFVRGVDDADAV</sequence>
<comment type="similarity">
    <text evidence="3 8">Belongs to the TrpF family.</text>
</comment>
<dbReference type="InterPro" id="IPR044643">
    <property type="entry name" value="TrpF_fam"/>
</dbReference>
<name>A0A9Q4C5S5_9EURY</name>
<keyword evidence="7 8" id="KW-0413">Isomerase</keyword>
<protein>
    <recommendedName>
        <fullName evidence="8">N-(5'-phosphoribosyl)anthranilate isomerase</fullName>
        <shortName evidence="8">PRAI</shortName>
        <ecNumber evidence="8">5.3.1.24</ecNumber>
    </recommendedName>
</protein>
<accession>A0A9Q4C5S5</accession>
<dbReference type="RefSeq" id="WP_266088011.1">
    <property type="nucleotide sequence ID" value="NZ_RKLV01000010.1"/>
</dbReference>
<dbReference type="HAMAP" id="MF_00135">
    <property type="entry name" value="PRAI"/>
    <property type="match status" value="1"/>
</dbReference>
<dbReference type="InterPro" id="IPR013785">
    <property type="entry name" value="Aldolase_TIM"/>
</dbReference>
<evidence type="ECO:0000256" key="3">
    <source>
        <dbReference type="ARBA" id="ARBA00007571"/>
    </source>
</evidence>
<evidence type="ECO:0000256" key="2">
    <source>
        <dbReference type="ARBA" id="ARBA00004664"/>
    </source>
</evidence>
<keyword evidence="5 8" id="KW-0822">Tryptophan biosynthesis</keyword>
<proteinExistence type="inferred from homology"/>
<dbReference type="InterPro" id="IPR011060">
    <property type="entry name" value="RibuloseP-bd_barrel"/>
</dbReference>
<evidence type="ECO:0000256" key="5">
    <source>
        <dbReference type="ARBA" id="ARBA00022822"/>
    </source>
</evidence>
<dbReference type="Proteomes" id="UP001149411">
    <property type="component" value="Unassembled WGS sequence"/>
</dbReference>
<dbReference type="CDD" id="cd00405">
    <property type="entry name" value="PRAI"/>
    <property type="match status" value="1"/>
</dbReference>
<evidence type="ECO:0000256" key="1">
    <source>
        <dbReference type="ARBA" id="ARBA00001164"/>
    </source>
</evidence>
<evidence type="ECO:0000313" key="11">
    <source>
        <dbReference type="Proteomes" id="UP001149411"/>
    </source>
</evidence>
<dbReference type="Pfam" id="PF00697">
    <property type="entry name" value="PRAI"/>
    <property type="match status" value="1"/>
</dbReference>
<evidence type="ECO:0000256" key="6">
    <source>
        <dbReference type="ARBA" id="ARBA00023141"/>
    </source>
</evidence>
<dbReference type="EMBL" id="RKLV01000010">
    <property type="protein sequence ID" value="MCX2819602.1"/>
    <property type="molecule type" value="Genomic_DNA"/>
</dbReference>
<evidence type="ECO:0000256" key="7">
    <source>
        <dbReference type="ARBA" id="ARBA00023235"/>
    </source>
</evidence>
<dbReference type="GO" id="GO:0004640">
    <property type="term" value="F:phosphoribosylanthranilate isomerase activity"/>
    <property type="evidence" value="ECO:0007669"/>
    <property type="project" value="UniProtKB-UniRule"/>
</dbReference>
<comment type="catalytic activity">
    <reaction evidence="1 8">
        <text>N-(5-phospho-beta-D-ribosyl)anthranilate = 1-(2-carboxyphenylamino)-1-deoxy-D-ribulose 5-phosphate</text>
        <dbReference type="Rhea" id="RHEA:21540"/>
        <dbReference type="ChEBI" id="CHEBI:18277"/>
        <dbReference type="ChEBI" id="CHEBI:58613"/>
        <dbReference type="EC" id="5.3.1.24"/>
    </reaction>
</comment>
<comment type="pathway">
    <text evidence="2 8">Amino-acid biosynthesis; L-tryptophan biosynthesis; L-tryptophan from chorismate: step 3/5.</text>
</comment>
<evidence type="ECO:0000259" key="9">
    <source>
        <dbReference type="Pfam" id="PF00697"/>
    </source>
</evidence>
<dbReference type="Gene3D" id="3.20.20.70">
    <property type="entry name" value="Aldolase class I"/>
    <property type="match status" value="1"/>
</dbReference>
<dbReference type="EC" id="5.3.1.24" evidence="8"/>
<dbReference type="PANTHER" id="PTHR42894:SF1">
    <property type="entry name" value="N-(5'-PHOSPHORIBOSYL)ANTHRANILATE ISOMERASE"/>
    <property type="match status" value="1"/>
</dbReference>
<dbReference type="SUPFAM" id="SSF51366">
    <property type="entry name" value="Ribulose-phoshate binding barrel"/>
    <property type="match status" value="1"/>
</dbReference>
<dbReference type="PANTHER" id="PTHR42894">
    <property type="entry name" value="N-(5'-PHOSPHORIBOSYL)ANTHRANILATE ISOMERASE"/>
    <property type="match status" value="1"/>
</dbReference>
<evidence type="ECO:0000256" key="4">
    <source>
        <dbReference type="ARBA" id="ARBA00022605"/>
    </source>
</evidence>
<gene>
    <name evidence="8" type="primary">trpF</name>
    <name evidence="10" type="ORF">EGH25_09605</name>
</gene>
<organism evidence="10 11">
    <name type="scientific">Halorutilus salinus</name>
    <dbReference type="NCBI Taxonomy" id="2487751"/>
    <lineage>
        <taxon>Archaea</taxon>
        <taxon>Methanobacteriati</taxon>
        <taxon>Methanobacteriota</taxon>
        <taxon>Stenosarchaea group</taxon>
        <taxon>Halobacteria</taxon>
        <taxon>Halorutilales</taxon>
        <taxon>Halorutilaceae</taxon>
        <taxon>Halorutilus</taxon>
    </lineage>
</organism>
<dbReference type="AlphaFoldDB" id="A0A9Q4C5S5"/>
<dbReference type="InterPro" id="IPR001240">
    <property type="entry name" value="PRAI_dom"/>
</dbReference>
<evidence type="ECO:0000313" key="10">
    <source>
        <dbReference type="EMBL" id="MCX2819602.1"/>
    </source>
</evidence>
<comment type="caution">
    <text evidence="10">The sequence shown here is derived from an EMBL/GenBank/DDBJ whole genome shotgun (WGS) entry which is preliminary data.</text>
</comment>
<feature type="domain" description="N-(5'phosphoribosyl) anthranilate isomerase (PRAI)" evidence="9">
    <location>
        <begin position="5"/>
        <end position="192"/>
    </location>
</feature>
<keyword evidence="4 8" id="KW-0028">Amino-acid biosynthesis</keyword>
<dbReference type="GO" id="GO:0000162">
    <property type="term" value="P:L-tryptophan biosynthetic process"/>
    <property type="evidence" value="ECO:0007669"/>
    <property type="project" value="UniProtKB-UniRule"/>
</dbReference>
<reference evidence="10" key="1">
    <citation type="submission" date="2022-09" db="EMBL/GenBank/DDBJ databases">
        <title>Haloadaptaus new haloarchaeum isolated from saline soil.</title>
        <authorList>
            <person name="Duran-Viseras A."/>
            <person name="Sanchez-Porro C."/>
            <person name="Ventosa A."/>
        </authorList>
    </citation>
    <scope>NUCLEOTIDE SEQUENCE</scope>
    <source>
        <strain evidence="10">F3-133</strain>
    </source>
</reference>
<evidence type="ECO:0000256" key="8">
    <source>
        <dbReference type="HAMAP-Rule" id="MF_00135"/>
    </source>
</evidence>
<keyword evidence="6 8" id="KW-0057">Aromatic amino acid biosynthesis</keyword>
<keyword evidence="11" id="KW-1185">Reference proteome</keyword>